<dbReference type="Gene3D" id="3.20.20.140">
    <property type="entry name" value="Metal-dependent hydrolases"/>
    <property type="match status" value="1"/>
</dbReference>
<dbReference type="SUPFAM" id="SSF89550">
    <property type="entry name" value="PHP domain-like"/>
    <property type="match status" value="1"/>
</dbReference>
<dbReference type="OrthoDB" id="63337at2157"/>
<dbReference type="AlphaFoldDB" id="A0A0W1R7S9"/>
<reference evidence="1 2" key="1">
    <citation type="submission" date="2015-12" db="EMBL/GenBank/DDBJ databases">
        <title>Haloprofundus marisrubri gen. nov., sp. nov., an extremely halophilic archaeon isolated from the Discovery deep brine-seawater interface in the Red Sea.</title>
        <authorList>
            <person name="Zhang G."/>
            <person name="Stingl U."/>
            <person name="Rashid M."/>
        </authorList>
    </citation>
    <scope>NUCLEOTIDE SEQUENCE [LARGE SCALE GENOMIC DNA]</scope>
    <source>
        <strain evidence="1 2">SB9</strain>
    </source>
</reference>
<dbReference type="InterPro" id="IPR016195">
    <property type="entry name" value="Pol/histidinol_Pase-like"/>
</dbReference>
<dbReference type="CDD" id="cd07432">
    <property type="entry name" value="PHP_HisPPase"/>
    <property type="match status" value="1"/>
</dbReference>
<evidence type="ECO:0000313" key="1">
    <source>
        <dbReference type="EMBL" id="KTG09453.1"/>
    </source>
</evidence>
<dbReference type="RefSeq" id="WP_058582605.1">
    <property type="nucleotide sequence ID" value="NZ_LOPU01000029.1"/>
</dbReference>
<dbReference type="Proteomes" id="UP000054387">
    <property type="component" value="Unassembled WGS sequence"/>
</dbReference>
<organism evidence="1 2">
    <name type="scientific">Haloprofundus marisrubri</name>
    <dbReference type="NCBI Taxonomy" id="1514971"/>
    <lineage>
        <taxon>Archaea</taxon>
        <taxon>Methanobacteriati</taxon>
        <taxon>Methanobacteriota</taxon>
        <taxon>Stenosarchaea group</taxon>
        <taxon>Halobacteria</taxon>
        <taxon>Halobacteriales</taxon>
        <taxon>Haloferacaceae</taxon>
        <taxon>Haloprofundus</taxon>
    </lineage>
</organism>
<keyword evidence="2" id="KW-1185">Reference proteome</keyword>
<dbReference type="InterPro" id="IPR052018">
    <property type="entry name" value="PHP_domain"/>
</dbReference>
<dbReference type="STRING" id="1514971.AUR64_16895"/>
<dbReference type="GO" id="GO:0035312">
    <property type="term" value="F:5'-3' DNA exonuclease activity"/>
    <property type="evidence" value="ECO:0007669"/>
    <property type="project" value="TreeGrafter"/>
</dbReference>
<name>A0A0W1R7S9_9EURY</name>
<accession>A0A0W1R7S9</accession>
<dbReference type="EMBL" id="LOPU01000029">
    <property type="protein sequence ID" value="KTG09453.1"/>
    <property type="molecule type" value="Genomic_DNA"/>
</dbReference>
<dbReference type="PANTHER" id="PTHR42924">
    <property type="entry name" value="EXONUCLEASE"/>
    <property type="match status" value="1"/>
</dbReference>
<evidence type="ECO:0000313" key="2">
    <source>
        <dbReference type="Proteomes" id="UP000054387"/>
    </source>
</evidence>
<comment type="caution">
    <text evidence="1">The sequence shown here is derived from an EMBL/GenBank/DDBJ whole genome shotgun (WGS) entry which is preliminary data.</text>
</comment>
<dbReference type="GO" id="GO:0004534">
    <property type="term" value="F:5'-3' RNA exonuclease activity"/>
    <property type="evidence" value="ECO:0007669"/>
    <property type="project" value="TreeGrafter"/>
</dbReference>
<dbReference type="Pfam" id="PF13263">
    <property type="entry name" value="PHP_C"/>
    <property type="match status" value="1"/>
</dbReference>
<dbReference type="PANTHER" id="PTHR42924:SF3">
    <property type="entry name" value="POLYMERASE_HISTIDINOL PHOSPHATASE N-TERMINAL DOMAIN-CONTAINING PROTEIN"/>
    <property type="match status" value="1"/>
</dbReference>
<protein>
    <submittedName>
        <fullName evidence="1">Histidinol-phosphatase</fullName>
    </submittedName>
</protein>
<proteinExistence type="predicted"/>
<gene>
    <name evidence="1" type="ORF">AUR64_16895</name>
</gene>
<sequence length="228" mass="24970">MFSVDLHSHSRFFHGWRGRPTRYDPIGLKLNGVFAKLRGLDGFAVTNHDYAYSAEGDFPTIPGNEVTTTEGHVLVVGPNPPRRTEPNALTPGELVDLAHERGCATILAHPFRNSSARNSGAAFDAVELNGKNTEHIARTRRLAEELGLPLVGGSDAHYPFEIGRAYTEIDAPDLSAESVAAAIREGRVEPVVKLSPLDELLDEAYTRIHARKQWLDPEPTAQGQKSDD</sequence>